<dbReference type="RefSeq" id="WP_277864652.1">
    <property type="nucleotide sequence ID" value="NZ_JARRAG010000005.1"/>
</dbReference>
<proteinExistence type="predicted"/>
<dbReference type="PANTHER" id="PTHR30093">
    <property type="entry name" value="GENERAL SECRETION PATHWAY PROTEIN G"/>
    <property type="match status" value="1"/>
</dbReference>
<name>A0ABT6FL96_9BACT</name>
<accession>A0ABT6FL96</accession>
<dbReference type="InterPro" id="IPR027558">
    <property type="entry name" value="Pre_pil_HX9DG_C"/>
</dbReference>
<dbReference type="PANTHER" id="PTHR30093:SF2">
    <property type="entry name" value="TYPE II SECRETION SYSTEM PROTEIN H"/>
    <property type="match status" value="1"/>
</dbReference>
<dbReference type="NCBIfam" id="TIGR02532">
    <property type="entry name" value="IV_pilin_GFxxxE"/>
    <property type="match status" value="1"/>
</dbReference>
<dbReference type="Gene3D" id="3.30.700.10">
    <property type="entry name" value="Glycoprotein, Type 4 Pilin"/>
    <property type="match status" value="1"/>
</dbReference>
<evidence type="ECO:0000259" key="1">
    <source>
        <dbReference type="Pfam" id="PF07596"/>
    </source>
</evidence>
<dbReference type="InterPro" id="IPR045584">
    <property type="entry name" value="Pilin-like"/>
</dbReference>
<dbReference type="Pfam" id="PF07596">
    <property type="entry name" value="SBP_bac_10"/>
    <property type="match status" value="1"/>
</dbReference>
<protein>
    <submittedName>
        <fullName evidence="2">DUF1559 domain-containing protein</fullName>
    </submittedName>
</protein>
<keyword evidence="3" id="KW-1185">Reference proteome</keyword>
<gene>
    <name evidence="2" type="ORF">PZE19_31550</name>
</gene>
<dbReference type="PROSITE" id="PS00409">
    <property type="entry name" value="PROKAR_NTER_METHYL"/>
    <property type="match status" value="1"/>
</dbReference>
<dbReference type="SUPFAM" id="SSF54523">
    <property type="entry name" value="Pili subunits"/>
    <property type="match status" value="1"/>
</dbReference>
<reference evidence="2 3" key="1">
    <citation type="submission" date="2023-03" db="EMBL/GenBank/DDBJ databases">
        <title>Paludisphaera mucosa sp. nov. a novel planctomycete from northern fen.</title>
        <authorList>
            <person name="Ivanova A."/>
        </authorList>
    </citation>
    <scope>NUCLEOTIDE SEQUENCE [LARGE SCALE GENOMIC DNA]</scope>
    <source>
        <strain evidence="2 3">Pla2</strain>
    </source>
</reference>
<feature type="domain" description="DUF1559" evidence="1">
    <location>
        <begin position="30"/>
        <end position="331"/>
    </location>
</feature>
<dbReference type="Proteomes" id="UP001216907">
    <property type="component" value="Unassembled WGS sequence"/>
</dbReference>
<dbReference type="EMBL" id="JARRAG010000005">
    <property type="protein sequence ID" value="MDG3008327.1"/>
    <property type="molecule type" value="Genomic_DNA"/>
</dbReference>
<dbReference type="InterPro" id="IPR012902">
    <property type="entry name" value="N_methyl_site"/>
</dbReference>
<organism evidence="2 3">
    <name type="scientific">Paludisphaera mucosa</name>
    <dbReference type="NCBI Taxonomy" id="3030827"/>
    <lineage>
        <taxon>Bacteria</taxon>
        <taxon>Pseudomonadati</taxon>
        <taxon>Planctomycetota</taxon>
        <taxon>Planctomycetia</taxon>
        <taxon>Isosphaerales</taxon>
        <taxon>Isosphaeraceae</taxon>
        <taxon>Paludisphaera</taxon>
    </lineage>
</organism>
<dbReference type="Pfam" id="PF07963">
    <property type="entry name" value="N_methyl"/>
    <property type="match status" value="1"/>
</dbReference>
<sequence length="352" mass="37074">MKRRGFTLIELLVVIAIIAVLIALLLPAVQSAREAARRMQCTNNLKQLGIALHNYHSTVDSFPVGFLYPRDGQVYPGVPVLHYRWSVLAQLSPYLEQSNVYNALNMNWPIAAGPSNVLGTPPWTVFPSNLTVMGAKVSFFLCPSDAAQPPSQLAGGNGLTSGPSNYQFCTGDGSPGSAVPGDAGATVRANGAFVLGPAQSIATVTDGSSNTVAASEQLMGPAAGGAATQTGATPLPPDVRRAAAIGSTPLSDAGCASPSGWRLDKGFGWWDGDYRTTLYNHYLTPNSKLYDCWQASPPHNPAWKAARSNHPGGVNVLFCDGHVQFAKDSIAVSTWRGLSTRNGGEVVSSDSF</sequence>
<evidence type="ECO:0000313" key="3">
    <source>
        <dbReference type="Proteomes" id="UP001216907"/>
    </source>
</evidence>
<dbReference type="InterPro" id="IPR011453">
    <property type="entry name" value="DUF1559"/>
</dbReference>
<comment type="caution">
    <text evidence="2">The sequence shown here is derived from an EMBL/GenBank/DDBJ whole genome shotgun (WGS) entry which is preliminary data.</text>
</comment>
<evidence type="ECO:0000313" key="2">
    <source>
        <dbReference type="EMBL" id="MDG3008327.1"/>
    </source>
</evidence>
<dbReference type="NCBIfam" id="TIGR04294">
    <property type="entry name" value="pre_pil_HX9DG"/>
    <property type="match status" value="1"/>
</dbReference>